<dbReference type="CDD" id="cd12967">
    <property type="entry name" value="CBM_SusE-F_like_u1"/>
    <property type="match status" value="1"/>
</dbReference>
<dbReference type="InterPro" id="IPR025970">
    <property type="entry name" value="SusE"/>
</dbReference>
<feature type="signal peptide" evidence="1">
    <location>
        <begin position="1"/>
        <end position="21"/>
    </location>
</feature>
<comment type="caution">
    <text evidence="3">The sequence shown here is derived from an EMBL/GenBank/DDBJ whole genome shotgun (WGS) entry which is preliminary data.</text>
</comment>
<dbReference type="Proteomes" id="UP000721861">
    <property type="component" value="Unassembled WGS sequence"/>
</dbReference>
<evidence type="ECO:0000313" key="4">
    <source>
        <dbReference type="Proteomes" id="UP000721861"/>
    </source>
</evidence>
<reference evidence="3 4" key="1">
    <citation type="journal article" date="2014" name="Int. J. Syst. Evol. Microbiol.">
        <title>Carboxylicivirga gen. nov. in the family Marinilabiliaceae with two novel species, Carboxylicivirga mesophila sp. nov. and Carboxylicivirga taeanensis sp. nov., and reclassification of Cytophaga fermentans as Saccharicrinis fermentans gen. nov., comb. nov.</title>
        <authorList>
            <person name="Yang S.H."/>
            <person name="Seo H.S."/>
            <person name="Woo J.H."/>
            <person name="Oh H.M."/>
            <person name="Jang H."/>
            <person name="Lee J.H."/>
            <person name="Kim S.J."/>
            <person name="Kwon K.K."/>
        </authorList>
    </citation>
    <scope>NUCLEOTIDE SEQUENCE [LARGE SCALE GENOMIC DNA]</scope>
    <source>
        <strain evidence="3 4">JCM 18290</strain>
    </source>
</reference>
<name>A0ABS5KD15_9BACT</name>
<protein>
    <submittedName>
        <fullName evidence="3">SusE domain-containing protein</fullName>
    </submittedName>
</protein>
<gene>
    <name evidence="3" type="ORF">KEM09_15695</name>
</gene>
<evidence type="ECO:0000256" key="1">
    <source>
        <dbReference type="SAM" id="SignalP"/>
    </source>
</evidence>
<evidence type="ECO:0000313" key="3">
    <source>
        <dbReference type="EMBL" id="MBS2212861.1"/>
    </source>
</evidence>
<keyword evidence="1" id="KW-0732">Signal</keyword>
<organism evidence="3 4">
    <name type="scientific">Carboxylicivirga mesophila</name>
    <dbReference type="NCBI Taxonomy" id="1166478"/>
    <lineage>
        <taxon>Bacteria</taxon>
        <taxon>Pseudomonadati</taxon>
        <taxon>Bacteroidota</taxon>
        <taxon>Bacteroidia</taxon>
        <taxon>Marinilabiliales</taxon>
        <taxon>Marinilabiliaceae</taxon>
        <taxon>Carboxylicivirga</taxon>
    </lineage>
</organism>
<feature type="chain" id="PRO_5045286140" evidence="1">
    <location>
        <begin position="22"/>
        <end position="350"/>
    </location>
</feature>
<dbReference type="EMBL" id="JAGUCN010000019">
    <property type="protein sequence ID" value="MBS2212861.1"/>
    <property type="molecule type" value="Genomic_DNA"/>
</dbReference>
<keyword evidence="4" id="KW-1185">Reference proteome</keyword>
<accession>A0ABS5KD15</accession>
<sequence length="350" mass="38388">MKIFQYIAVILLGAMLFSSCSEDDKLTYNPELATESNISLPGADGLVFTKDDADELITFEWSATDPGVSVQVDYVVELSTTNIFDVVTTLAETSETSVDIKVSGVNNALIALELDPGVETQVYLRVLAKINENVDDIVSAFKEYTTTPYETIIDYPMIYVPGAYQGWSPGAENGRLYSYNFDNVYEGIIRITETADNNGEFKLTEGPSWDVNWGGTLTADGDNYTGTVGGGDNFKVTPGTYVFRVDLDANTITLTKTDYWGIIGEAIGGWGDTDDIIMHYNGQRKYWEATADFVAGGWKFRKNSSWGGDLTGDSNGNLVGSGDNISCDTPGNYHVTFDLNNMTYTFEIVE</sequence>
<evidence type="ECO:0000259" key="2">
    <source>
        <dbReference type="Pfam" id="PF14292"/>
    </source>
</evidence>
<dbReference type="PROSITE" id="PS51257">
    <property type="entry name" value="PROKAR_LIPOPROTEIN"/>
    <property type="match status" value="1"/>
</dbReference>
<dbReference type="Pfam" id="PF14292">
    <property type="entry name" value="SusE"/>
    <property type="match status" value="1"/>
</dbReference>
<proteinExistence type="predicted"/>
<dbReference type="Gene3D" id="2.60.40.3620">
    <property type="match status" value="2"/>
</dbReference>
<feature type="domain" description="SusE outer membrane protein" evidence="2">
    <location>
        <begin position="23"/>
        <end position="126"/>
    </location>
</feature>
<dbReference type="RefSeq" id="WP_212229718.1">
    <property type="nucleotide sequence ID" value="NZ_JAGUCN010000019.1"/>
</dbReference>